<reference evidence="2" key="1">
    <citation type="submission" date="2021-07" db="EMBL/GenBank/DDBJ databases">
        <title>Roseobacter insulae sp. nov., isolated from a tidal flat.</title>
        <authorList>
            <person name="Park S."/>
            <person name="Yoon J.-H."/>
        </authorList>
    </citation>
    <scope>NUCLEOTIDE SEQUENCE</scope>
    <source>
        <strain evidence="2">YSTF-M11</strain>
    </source>
</reference>
<evidence type="ECO:0000259" key="1">
    <source>
        <dbReference type="Pfam" id="PF00561"/>
    </source>
</evidence>
<dbReference type="RefSeq" id="WP_219506804.1">
    <property type="nucleotide sequence ID" value="NZ_JAHXDN010000007.1"/>
</dbReference>
<keyword evidence="2" id="KW-0378">Hydrolase</keyword>
<dbReference type="InterPro" id="IPR000073">
    <property type="entry name" value="AB_hydrolase_1"/>
</dbReference>
<organism evidence="2 3">
    <name type="scientific">Roseobacter insulae</name>
    <dbReference type="NCBI Taxonomy" id="2859783"/>
    <lineage>
        <taxon>Bacteria</taxon>
        <taxon>Pseudomonadati</taxon>
        <taxon>Pseudomonadota</taxon>
        <taxon>Alphaproteobacteria</taxon>
        <taxon>Rhodobacterales</taxon>
        <taxon>Roseobacteraceae</taxon>
        <taxon>Roseobacter</taxon>
    </lineage>
</organism>
<dbReference type="GO" id="GO:0016787">
    <property type="term" value="F:hydrolase activity"/>
    <property type="evidence" value="ECO:0007669"/>
    <property type="project" value="UniProtKB-KW"/>
</dbReference>
<comment type="caution">
    <text evidence="2">The sequence shown here is derived from an EMBL/GenBank/DDBJ whole genome shotgun (WGS) entry which is preliminary data.</text>
</comment>
<dbReference type="InterPro" id="IPR050471">
    <property type="entry name" value="AB_hydrolase"/>
</dbReference>
<feature type="domain" description="AB hydrolase-1" evidence="1">
    <location>
        <begin position="21"/>
        <end position="260"/>
    </location>
</feature>
<dbReference type="PANTHER" id="PTHR43433">
    <property type="entry name" value="HYDROLASE, ALPHA/BETA FOLD FAMILY PROTEIN"/>
    <property type="match status" value="1"/>
</dbReference>
<keyword evidence="3" id="KW-1185">Reference proteome</keyword>
<proteinExistence type="predicted"/>
<dbReference type="Pfam" id="PF00561">
    <property type="entry name" value="Abhydrolase_1"/>
    <property type="match status" value="1"/>
</dbReference>
<accession>A0A9X1K485</accession>
<protein>
    <submittedName>
        <fullName evidence="2">Alpha/beta hydrolase</fullName>
    </submittedName>
</protein>
<dbReference type="AlphaFoldDB" id="A0A9X1K485"/>
<gene>
    <name evidence="2" type="ORF">KX928_21395</name>
</gene>
<sequence length="274" mass="30287">MAYFTTSDGLSLYYTDEGKGPPVLCLAGLTRTTADFDYVTPHLQNVRLIKMDYRGRGKSDWDETWQNYALPVECRDALELLDHLGLDKVAIIGTSRGGLNAMGLAMGAKERLSGVALNDIGPVIEQEGLKFISGYLGRNPAAKTHADAAHVMAQMYSGFTDVPQNRWLEEAYKHFRETADGLEITYDPRLRDAIEAMGAQAAPDLWPYFDALEGLPLACIRGENSDLLSVETLTEMERRRPDMISVTVSGRGHIPFLDEPESVAALQTWTNALT</sequence>
<dbReference type="EMBL" id="JAHXDN010000007">
    <property type="protein sequence ID" value="MBW4710353.1"/>
    <property type="molecule type" value="Genomic_DNA"/>
</dbReference>
<evidence type="ECO:0000313" key="2">
    <source>
        <dbReference type="EMBL" id="MBW4710353.1"/>
    </source>
</evidence>
<name>A0A9X1K485_9RHOB</name>
<evidence type="ECO:0000313" key="3">
    <source>
        <dbReference type="Proteomes" id="UP001138661"/>
    </source>
</evidence>
<dbReference type="Proteomes" id="UP001138661">
    <property type="component" value="Unassembled WGS sequence"/>
</dbReference>
<dbReference type="PANTHER" id="PTHR43433:SF5">
    <property type="entry name" value="AB HYDROLASE-1 DOMAIN-CONTAINING PROTEIN"/>
    <property type="match status" value="1"/>
</dbReference>